<proteinExistence type="predicted"/>
<organism evidence="4">
    <name type="scientific">Tanacetum cinerariifolium</name>
    <name type="common">Dalmatian daisy</name>
    <name type="synonym">Chrysanthemum cinerariifolium</name>
    <dbReference type="NCBI Taxonomy" id="118510"/>
    <lineage>
        <taxon>Eukaryota</taxon>
        <taxon>Viridiplantae</taxon>
        <taxon>Streptophyta</taxon>
        <taxon>Embryophyta</taxon>
        <taxon>Tracheophyta</taxon>
        <taxon>Spermatophyta</taxon>
        <taxon>Magnoliopsida</taxon>
        <taxon>eudicotyledons</taxon>
        <taxon>Gunneridae</taxon>
        <taxon>Pentapetalae</taxon>
        <taxon>asterids</taxon>
        <taxon>campanulids</taxon>
        <taxon>Asterales</taxon>
        <taxon>Asteraceae</taxon>
        <taxon>Asteroideae</taxon>
        <taxon>Anthemideae</taxon>
        <taxon>Anthemidinae</taxon>
        <taxon>Tanacetum</taxon>
    </lineage>
</organism>
<dbReference type="GO" id="GO:0003964">
    <property type="term" value="F:RNA-directed DNA polymerase activity"/>
    <property type="evidence" value="ECO:0007669"/>
    <property type="project" value="UniProtKB-KW"/>
</dbReference>
<keyword evidence="4" id="KW-0695">RNA-directed DNA polymerase</keyword>
<dbReference type="PROSITE" id="PS50102">
    <property type="entry name" value="RRM"/>
    <property type="match status" value="1"/>
</dbReference>
<reference evidence="4" key="1">
    <citation type="journal article" date="2019" name="Sci. Rep.">
        <title>Draft genome of Tanacetum cinerariifolium, the natural source of mosquito coil.</title>
        <authorList>
            <person name="Yamashiro T."/>
            <person name="Shiraishi A."/>
            <person name="Satake H."/>
            <person name="Nakayama K."/>
        </authorList>
    </citation>
    <scope>NUCLEOTIDE SEQUENCE</scope>
</reference>
<dbReference type="SUPFAM" id="SSF54928">
    <property type="entry name" value="RNA-binding domain, RBD"/>
    <property type="match status" value="1"/>
</dbReference>
<sequence length="458" mass="51739">MALCQSQREDHTLNWLWVVLIYGLRQTMNGILAGKEVDIGLGGGCDKALRLADMLLYSCDEGLDVYVDLIGSSPLTQTRMVDFVPGRVVIDATHHKQSVSLQTKLLRHSGIVASGVTFEDALCGFNVKMEIDHLSNPTEIDHLSNPTEIIAPKLMKKLADIHFTYTMNGRTYRCVLCYRLGVPLFYALKPCSACSRVFAGDTYDYHVVSYAGIVDFVLGRAVIDVAQRKRGKYMAKCVGIGYGFLLFFFSSLGKSEADAVTLLKRIQKFFMAQDIGGTSNEELTQKISYSIYVTNFPDLVNSRDLWRECSVYGTVVDVYIPFKNSKAGKRFAFVRFIKVFNLGRLVKNLCTLWIGRYHLFANEVRFDRPQKTSSQKSNFPSLNGKTRDPGNEGKFPSQKAGFAGFEDVNVFYLGGNWVMFEFEKGKTKVNMKKHVRVNSWFQVIQDVIQYFVSDEHVV</sequence>
<evidence type="ECO:0000256" key="1">
    <source>
        <dbReference type="PROSITE-ProRule" id="PRU00176"/>
    </source>
</evidence>
<gene>
    <name evidence="4" type="ORF">Tci_014582</name>
</gene>
<dbReference type="PANTHER" id="PTHR48462">
    <property type="entry name" value="PROTEIN, PUTATIVE-RELATED"/>
    <property type="match status" value="1"/>
</dbReference>
<protein>
    <submittedName>
        <fullName evidence="4">RNA-directed DNA polymerase, eukaryota, nucleotide-binding alpha-beta plait domain protein</fullName>
    </submittedName>
</protein>
<keyword evidence="1" id="KW-0694">RNA-binding</keyword>
<dbReference type="Pfam" id="PF00076">
    <property type="entry name" value="RRM_1"/>
    <property type="match status" value="1"/>
</dbReference>
<evidence type="ECO:0000259" key="3">
    <source>
        <dbReference type="PROSITE" id="PS50102"/>
    </source>
</evidence>
<comment type="caution">
    <text evidence="4">The sequence shown here is derived from an EMBL/GenBank/DDBJ whole genome shotgun (WGS) entry which is preliminary data.</text>
</comment>
<dbReference type="GO" id="GO:0003723">
    <property type="term" value="F:RNA binding"/>
    <property type="evidence" value="ECO:0007669"/>
    <property type="project" value="UniProtKB-UniRule"/>
</dbReference>
<dbReference type="InterPro" id="IPR012677">
    <property type="entry name" value="Nucleotide-bd_a/b_plait_sf"/>
</dbReference>
<dbReference type="InterPro" id="IPR035979">
    <property type="entry name" value="RBD_domain_sf"/>
</dbReference>
<accession>A0A6L2K412</accession>
<feature type="region of interest" description="Disordered" evidence="2">
    <location>
        <begin position="371"/>
        <end position="393"/>
    </location>
</feature>
<dbReference type="CDD" id="cd00590">
    <property type="entry name" value="RRM_SF"/>
    <property type="match status" value="1"/>
</dbReference>
<keyword evidence="4" id="KW-0548">Nucleotidyltransferase</keyword>
<dbReference type="InterPro" id="IPR000504">
    <property type="entry name" value="RRM_dom"/>
</dbReference>
<dbReference type="PANTHER" id="PTHR48462:SF1">
    <property type="entry name" value="PROTEIN, PUTATIVE-RELATED"/>
    <property type="match status" value="1"/>
</dbReference>
<feature type="compositionally biased region" description="Polar residues" evidence="2">
    <location>
        <begin position="371"/>
        <end position="384"/>
    </location>
</feature>
<dbReference type="AlphaFoldDB" id="A0A6L2K412"/>
<evidence type="ECO:0000313" key="4">
    <source>
        <dbReference type="EMBL" id="GEU42604.1"/>
    </source>
</evidence>
<evidence type="ECO:0000256" key="2">
    <source>
        <dbReference type="SAM" id="MobiDB-lite"/>
    </source>
</evidence>
<dbReference type="Gene3D" id="3.30.70.330">
    <property type="match status" value="1"/>
</dbReference>
<name>A0A6L2K412_TANCI</name>
<dbReference type="SMART" id="SM00360">
    <property type="entry name" value="RRM"/>
    <property type="match status" value="1"/>
</dbReference>
<feature type="domain" description="RRM" evidence="3">
    <location>
        <begin position="289"/>
        <end position="371"/>
    </location>
</feature>
<dbReference type="EMBL" id="BKCJ010001593">
    <property type="protein sequence ID" value="GEU42604.1"/>
    <property type="molecule type" value="Genomic_DNA"/>
</dbReference>
<keyword evidence="4" id="KW-0808">Transferase</keyword>